<dbReference type="InterPro" id="IPR011234">
    <property type="entry name" value="Fumarylacetoacetase-like_C"/>
</dbReference>
<dbReference type="PANTHER" id="PTHR11820:SF114">
    <property type="entry name" value="4-HYDROXYPHENYLACETATE CATABOLISM PROTEIN"/>
    <property type="match status" value="1"/>
</dbReference>
<keyword evidence="1" id="KW-0479">Metal-binding</keyword>
<dbReference type="GO" id="GO:0016787">
    <property type="term" value="F:hydrolase activity"/>
    <property type="evidence" value="ECO:0007669"/>
    <property type="project" value="UniProtKB-KW"/>
</dbReference>
<proteinExistence type="predicted"/>
<sequence>MTEVQIRNVDLRRDIRGKAGEPASVSRDSIEIGTVYGTLLNYHGTFEALGNAVNEAPYKAPPKAPVLYIKPVNTVSGHHSPIPVPDGTDQLEVGAALGLVIGKVATRVKEKDALDYVTGFTIVNDVSIPHTSFYRPAISQKSRDGFCPIGPYIVEREAIDNADTLTVKVLVNGEVRQENTTANLVRSVARLLEDVTDFMTLHPGDILLVGVPENPPLAKVGDLVRIEIDGIGYLENTLVNESDIDGGASR</sequence>
<dbReference type="PANTHER" id="PTHR11820">
    <property type="entry name" value="ACYLPYRUVASE"/>
    <property type="match status" value="1"/>
</dbReference>
<keyword evidence="3" id="KW-0378">Hydrolase</keyword>
<dbReference type="Pfam" id="PF01557">
    <property type="entry name" value="FAA_hydrolase"/>
    <property type="match status" value="1"/>
</dbReference>
<reference evidence="4" key="1">
    <citation type="journal article" date="2019" name="Int. J. Syst. Evol. Microbiol.">
        <title>The Global Catalogue of Microorganisms (GCM) 10K type strain sequencing project: providing services to taxonomists for standard genome sequencing and annotation.</title>
        <authorList>
            <consortium name="The Broad Institute Genomics Platform"/>
            <consortium name="The Broad Institute Genome Sequencing Center for Infectious Disease"/>
            <person name="Wu L."/>
            <person name="Ma J."/>
        </authorList>
    </citation>
    <scope>NUCLEOTIDE SEQUENCE [LARGE SCALE GENOMIC DNA]</scope>
    <source>
        <strain evidence="4">CGMCC 4.1434</strain>
    </source>
</reference>
<dbReference type="Proteomes" id="UP001596109">
    <property type="component" value="Unassembled WGS sequence"/>
</dbReference>
<protein>
    <submittedName>
        <fullName evidence="3">Fumarylacetoacetate hydrolase family protein</fullName>
    </submittedName>
</protein>
<dbReference type="InterPro" id="IPR012686">
    <property type="entry name" value="HPA_isomer/decarb_N"/>
</dbReference>
<dbReference type="NCBIfam" id="TIGR02305">
    <property type="entry name" value="HpaG-N-term"/>
    <property type="match status" value="1"/>
</dbReference>
<evidence type="ECO:0000313" key="3">
    <source>
        <dbReference type="EMBL" id="MFC5590697.1"/>
    </source>
</evidence>
<feature type="domain" description="Fumarylacetoacetase-like C-terminal" evidence="2">
    <location>
        <begin position="34"/>
        <end position="239"/>
    </location>
</feature>
<gene>
    <name evidence="3" type="ORF">ACFPRA_17475</name>
</gene>
<comment type="caution">
    <text evidence="3">The sequence shown here is derived from an EMBL/GenBank/DDBJ whole genome shotgun (WGS) entry which is preliminary data.</text>
</comment>
<name>A0ABW0TMX2_9BACL</name>
<dbReference type="SUPFAM" id="SSF56529">
    <property type="entry name" value="FAH"/>
    <property type="match status" value="1"/>
</dbReference>
<keyword evidence="4" id="KW-1185">Reference proteome</keyword>
<accession>A0ABW0TMX2</accession>
<dbReference type="InterPro" id="IPR036663">
    <property type="entry name" value="Fumarylacetoacetase_C_sf"/>
</dbReference>
<evidence type="ECO:0000259" key="2">
    <source>
        <dbReference type="Pfam" id="PF01557"/>
    </source>
</evidence>
<evidence type="ECO:0000256" key="1">
    <source>
        <dbReference type="ARBA" id="ARBA00022723"/>
    </source>
</evidence>
<evidence type="ECO:0000313" key="4">
    <source>
        <dbReference type="Proteomes" id="UP001596109"/>
    </source>
</evidence>
<organism evidence="3 4">
    <name type="scientific">Sporosarcina soli</name>
    <dbReference type="NCBI Taxonomy" id="334736"/>
    <lineage>
        <taxon>Bacteria</taxon>
        <taxon>Bacillati</taxon>
        <taxon>Bacillota</taxon>
        <taxon>Bacilli</taxon>
        <taxon>Bacillales</taxon>
        <taxon>Caryophanaceae</taxon>
        <taxon>Sporosarcina</taxon>
    </lineage>
</organism>
<dbReference type="EMBL" id="JBHSNO010000008">
    <property type="protein sequence ID" value="MFC5590697.1"/>
    <property type="molecule type" value="Genomic_DNA"/>
</dbReference>
<dbReference type="RefSeq" id="WP_381437512.1">
    <property type="nucleotide sequence ID" value="NZ_JBHSNO010000008.1"/>
</dbReference>
<dbReference type="Gene3D" id="3.90.850.10">
    <property type="entry name" value="Fumarylacetoacetase-like, C-terminal domain"/>
    <property type="match status" value="1"/>
</dbReference>